<proteinExistence type="inferred from homology"/>
<evidence type="ECO:0000256" key="4">
    <source>
        <dbReference type="ARBA" id="ARBA00022723"/>
    </source>
</evidence>
<dbReference type="EMBL" id="BAAAON010000002">
    <property type="protein sequence ID" value="GAA2176567.1"/>
    <property type="molecule type" value="Genomic_DNA"/>
</dbReference>
<comment type="caution">
    <text evidence="7">The sequence shown here is derived from an EMBL/GenBank/DDBJ whole genome shotgun (WGS) entry which is preliminary data.</text>
</comment>
<dbReference type="PROSITE" id="PS00444">
    <property type="entry name" value="POLYPRENYL_SYNTHASE_2"/>
    <property type="match status" value="1"/>
</dbReference>
<name>A0ABP5MPU7_9MICC</name>
<evidence type="ECO:0000256" key="6">
    <source>
        <dbReference type="RuleBase" id="RU004466"/>
    </source>
</evidence>
<evidence type="ECO:0000256" key="3">
    <source>
        <dbReference type="ARBA" id="ARBA00022679"/>
    </source>
</evidence>
<protein>
    <submittedName>
        <fullName evidence="7">Geranylgeranyl pyrophosphate synthase IdsA</fullName>
    </submittedName>
</protein>
<dbReference type="PANTHER" id="PTHR12001">
    <property type="entry name" value="GERANYLGERANYL PYROPHOSPHATE SYNTHASE"/>
    <property type="match status" value="1"/>
</dbReference>
<sequence length="369" mass="39176">MTDGIAALSTPVQDEQDRFRKSLTEATSRFLSAQRSILETVSSDSAVLVDAIERLASGGKKMRPLLCYWGWRGAGGAADDDGVVLAGMSLELFQAAALIHDDIIDRSDLRRGAPSVHKQFETLHDDGGWHLDAGHFGTGAAILAGDLCLSLSEEAFASITAAPKRTAEARAIFNRMRTEVMAGQYLDLLEEAVGPDRHPDVAVQQALSIVRFKSAKYSTEHPLCIGGALAGASPSLLAGYSGFALPLGEAFQLRDDLLGVYGNPALTGKPAGDDLREGKRTVLIAKALQACSADQARTLNAGLGREGLSQDEVLELQRIIDATGARDEVEALIAERARASYKSLEALPLDPPCRDALSVLAEAAVTRVA</sequence>
<dbReference type="Proteomes" id="UP001500974">
    <property type="component" value="Unassembled WGS sequence"/>
</dbReference>
<evidence type="ECO:0000256" key="5">
    <source>
        <dbReference type="ARBA" id="ARBA00022842"/>
    </source>
</evidence>
<dbReference type="SUPFAM" id="SSF48576">
    <property type="entry name" value="Terpenoid synthases"/>
    <property type="match status" value="1"/>
</dbReference>
<dbReference type="InterPro" id="IPR033749">
    <property type="entry name" value="Polyprenyl_synt_CS"/>
</dbReference>
<dbReference type="InterPro" id="IPR000092">
    <property type="entry name" value="Polyprenyl_synt"/>
</dbReference>
<dbReference type="PANTHER" id="PTHR12001:SF85">
    <property type="entry name" value="SHORT CHAIN ISOPRENYL DIPHOSPHATE SYNTHASE"/>
    <property type="match status" value="1"/>
</dbReference>
<keyword evidence="4" id="KW-0479">Metal-binding</keyword>
<comment type="similarity">
    <text evidence="2 6">Belongs to the FPP/GGPP synthase family.</text>
</comment>
<evidence type="ECO:0000256" key="2">
    <source>
        <dbReference type="ARBA" id="ARBA00006706"/>
    </source>
</evidence>
<dbReference type="CDD" id="cd00685">
    <property type="entry name" value="Trans_IPPS_HT"/>
    <property type="match status" value="1"/>
</dbReference>
<dbReference type="InterPro" id="IPR008949">
    <property type="entry name" value="Isoprenoid_synthase_dom_sf"/>
</dbReference>
<dbReference type="PROSITE" id="PS00723">
    <property type="entry name" value="POLYPRENYL_SYNTHASE_1"/>
    <property type="match status" value="1"/>
</dbReference>
<evidence type="ECO:0000313" key="7">
    <source>
        <dbReference type="EMBL" id="GAA2176567.1"/>
    </source>
</evidence>
<evidence type="ECO:0000256" key="1">
    <source>
        <dbReference type="ARBA" id="ARBA00001946"/>
    </source>
</evidence>
<reference evidence="8" key="1">
    <citation type="journal article" date="2019" name="Int. J. Syst. Evol. Microbiol.">
        <title>The Global Catalogue of Microorganisms (GCM) 10K type strain sequencing project: providing services to taxonomists for standard genome sequencing and annotation.</title>
        <authorList>
            <consortium name="The Broad Institute Genomics Platform"/>
            <consortium name="The Broad Institute Genome Sequencing Center for Infectious Disease"/>
            <person name="Wu L."/>
            <person name="Ma J."/>
        </authorList>
    </citation>
    <scope>NUCLEOTIDE SEQUENCE [LARGE SCALE GENOMIC DNA]</scope>
    <source>
        <strain evidence="8">JCM 14917</strain>
    </source>
</reference>
<dbReference type="Pfam" id="PF00348">
    <property type="entry name" value="polyprenyl_synt"/>
    <property type="match status" value="1"/>
</dbReference>
<dbReference type="RefSeq" id="WP_346028375.1">
    <property type="nucleotide sequence ID" value="NZ_BAAAON010000002.1"/>
</dbReference>
<keyword evidence="5" id="KW-0460">Magnesium</keyword>
<keyword evidence="8" id="KW-1185">Reference proteome</keyword>
<accession>A0ABP5MPU7</accession>
<keyword evidence="3 6" id="KW-0808">Transferase</keyword>
<dbReference type="SFLD" id="SFLDS00005">
    <property type="entry name" value="Isoprenoid_Synthase_Type_I"/>
    <property type="match status" value="1"/>
</dbReference>
<comment type="cofactor">
    <cofactor evidence="1">
        <name>Mg(2+)</name>
        <dbReference type="ChEBI" id="CHEBI:18420"/>
    </cofactor>
</comment>
<gene>
    <name evidence="7" type="primary">idsA</name>
    <name evidence="7" type="ORF">GCM10009784_23550</name>
</gene>
<evidence type="ECO:0000313" key="8">
    <source>
        <dbReference type="Proteomes" id="UP001500974"/>
    </source>
</evidence>
<organism evidence="7 8">
    <name type="scientific">Arthrobacter parietis</name>
    <dbReference type="NCBI Taxonomy" id="271434"/>
    <lineage>
        <taxon>Bacteria</taxon>
        <taxon>Bacillati</taxon>
        <taxon>Actinomycetota</taxon>
        <taxon>Actinomycetes</taxon>
        <taxon>Micrococcales</taxon>
        <taxon>Micrococcaceae</taxon>
        <taxon>Arthrobacter</taxon>
    </lineage>
</organism>
<dbReference type="Gene3D" id="1.10.600.10">
    <property type="entry name" value="Farnesyl Diphosphate Synthase"/>
    <property type="match status" value="1"/>
</dbReference>